<proteinExistence type="predicted"/>
<protein>
    <recommendedName>
        <fullName evidence="5">Endosialidase-like protein</fullName>
    </recommendedName>
</protein>
<keyword evidence="4" id="KW-1185">Reference proteome</keyword>
<keyword evidence="1" id="KW-0175">Coiled coil</keyword>
<accession>A0A4V2EZ81</accession>
<dbReference type="SUPFAM" id="SSF82171">
    <property type="entry name" value="DPP6 N-terminal domain-like"/>
    <property type="match status" value="1"/>
</dbReference>
<dbReference type="RefSeq" id="WP_130544226.1">
    <property type="nucleotide sequence ID" value="NZ_CP042431.1"/>
</dbReference>
<evidence type="ECO:0000313" key="3">
    <source>
        <dbReference type="EMBL" id="RZS65570.1"/>
    </source>
</evidence>
<name>A0A4V2EZ81_9BACT</name>
<reference evidence="3 4" key="1">
    <citation type="submission" date="2019-02" db="EMBL/GenBank/DDBJ databases">
        <title>Genomic Encyclopedia of Type Strains, Phase IV (KMG-IV): sequencing the most valuable type-strain genomes for metagenomic binning, comparative biology and taxonomic classification.</title>
        <authorList>
            <person name="Goeker M."/>
        </authorList>
    </citation>
    <scope>NUCLEOTIDE SEQUENCE [LARGE SCALE GENOMIC DNA]</scope>
    <source>
        <strain evidence="3 4">DSM 18116</strain>
    </source>
</reference>
<dbReference type="Proteomes" id="UP000293874">
    <property type="component" value="Unassembled WGS sequence"/>
</dbReference>
<evidence type="ECO:0000256" key="1">
    <source>
        <dbReference type="SAM" id="Coils"/>
    </source>
</evidence>
<dbReference type="OrthoDB" id="658938at2"/>
<evidence type="ECO:0000256" key="2">
    <source>
        <dbReference type="SAM" id="SignalP"/>
    </source>
</evidence>
<evidence type="ECO:0008006" key="5">
    <source>
        <dbReference type="Google" id="ProtNLM"/>
    </source>
</evidence>
<feature type="coiled-coil region" evidence="1">
    <location>
        <begin position="341"/>
        <end position="368"/>
    </location>
</feature>
<feature type="signal peptide" evidence="2">
    <location>
        <begin position="1"/>
        <end position="21"/>
    </location>
</feature>
<gene>
    <name evidence="3" type="ORF">EV199_5744</name>
</gene>
<keyword evidence="2" id="KW-0732">Signal</keyword>
<evidence type="ECO:0000313" key="4">
    <source>
        <dbReference type="Proteomes" id="UP000293874"/>
    </source>
</evidence>
<sequence>MKRLMLVSFFFGSLASTQLCAQNTYPWPATGNIGIGTASPGVPLQINVPAPGTAVTTPAFKILDADGTARTHIFAGGGQHWTLNTGSAEAGSLMVSTPDGYPGFIAFTSGGANRFNIANRGAFFAMGYHDNNSTLFSIRNNGRVGIGMTSPDGKLAVLENANSTNPVLTVRNQNAGNVASTRIHLFNNTGATLGTHGASIWLSSSTHSAPNQFSFWNYENGPIKFGTNSIERVRIDANGNVGIGTTNISDNTYKLYVEGSIRTRKVRVDQSSWADHVFHPSYHLPTLQEVEAYIKKHQHLPDVPSAVEVQTNGLDLGDNQAVLLKKIEELMLYTIEQNKVQEKQMQMIEKLNNKLEYLQQEIERLKQPTNK</sequence>
<comment type="caution">
    <text evidence="3">The sequence shown here is derived from an EMBL/GenBank/DDBJ whole genome shotgun (WGS) entry which is preliminary data.</text>
</comment>
<dbReference type="EMBL" id="SGXA01000005">
    <property type="protein sequence ID" value="RZS65570.1"/>
    <property type="molecule type" value="Genomic_DNA"/>
</dbReference>
<feature type="chain" id="PRO_5020842502" description="Endosialidase-like protein" evidence="2">
    <location>
        <begin position="22"/>
        <end position="371"/>
    </location>
</feature>
<dbReference type="AlphaFoldDB" id="A0A4V2EZ81"/>
<organism evidence="3 4">
    <name type="scientific">Pseudobacter ginsenosidimutans</name>
    <dbReference type="NCBI Taxonomy" id="661488"/>
    <lineage>
        <taxon>Bacteria</taxon>
        <taxon>Pseudomonadati</taxon>
        <taxon>Bacteroidota</taxon>
        <taxon>Chitinophagia</taxon>
        <taxon>Chitinophagales</taxon>
        <taxon>Chitinophagaceae</taxon>
        <taxon>Pseudobacter</taxon>
    </lineage>
</organism>